<dbReference type="OrthoDB" id="4369305at2759"/>
<proteinExistence type="predicted"/>
<feature type="region of interest" description="Disordered" evidence="1">
    <location>
        <begin position="35"/>
        <end position="60"/>
    </location>
</feature>
<keyword evidence="3" id="KW-1185">Reference proteome</keyword>
<feature type="compositionally biased region" description="Pro residues" evidence="1">
    <location>
        <begin position="130"/>
        <end position="139"/>
    </location>
</feature>
<feature type="compositionally biased region" description="Polar residues" evidence="1">
    <location>
        <begin position="36"/>
        <end position="50"/>
    </location>
</feature>
<comment type="caution">
    <text evidence="2">The sequence shown here is derived from an EMBL/GenBank/DDBJ whole genome shotgun (WGS) entry which is preliminary data.</text>
</comment>
<evidence type="ECO:0000313" key="3">
    <source>
        <dbReference type="Proteomes" id="UP001149079"/>
    </source>
</evidence>
<name>A0A9W9L085_9EURO</name>
<evidence type="ECO:0000256" key="1">
    <source>
        <dbReference type="SAM" id="MobiDB-lite"/>
    </source>
</evidence>
<dbReference type="GeneID" id="81405752"/>
<feature type="region of interest" description="Disordered" evidence="1">
    <location>
        <begin position="123"/>
        <end position="196"/>
    </location>
</feature>
<gene>
    <name evidence="2" type="ORF">N7515_005838</name>
</gene>
<evidence type="ECO:0000313" key="2">
    <source>
        <dbReference type="EMBL" id="KAJ5129799.1"/>
    </source>
</evidence>
<accession>A0A9W9L085</accession>
<reference evidence="2" key="1">
    <citation type="submission" date="2022-11" db="EMBL/GenBank/DDBJ databases">
        <authorList>
            <person name="Petersen C."/>
        </authorList>
    </citation>
    <scope>NUCLEOTIDE SEQUENCE</scope>
    <source>
        <strain evidence="2">IBT 22155</strain>
    </source>
</reference>
<dbReference type="AlphaFoldDB" id="A0A9W9L085"/>
<dbReference type="Proteomes" id="UP001149079">
    <property type="component" value="Unassembled WGS sequence"/>
</dbReference>
<protein>
    <submittedName>
        <fullName evidence="2">Uncharacterized protein</fullName>
    </submittedName>
</protein>
<reference evidence="2" key="2">
    <citation type="journal article" date="2023" name="IMA Fungus">
        <title>Comparative genomic study of the Penicillium genus elucidates a diverse pangenome and 15 lateral gene transfer events.</title>
        <authorList>
            <person name="Petersen C."/>
            <person name="Sorensen T."/>
            <person name="Nielsen M.R."/>
            <person name="Sondergaard T.E."/>
            <person name="Sorensen J.L."/>
            <person name="Fitzpatrick D.A."/>
            <person name="Frisvad J.C."/>
            <person name="Nielsen K.L."/>
        </authorList>
    </citation>
    <scope>NUCLEOTIDE SEQUENCE</scope>
    <source>
        <strain evidence="2">IBT 22155</strain>
    </source>
</reference>
<organism evidence="2 3">
    <name type="scientific">Penicillium bovifimosum</name>
    <dbReference type="NCBI Taxonomy" id="126998"/>
    <lineage>
        <taxon>Eukaryota</taxon>
        <taxon>Fungi</taxon>
        <taxon>Dikarya</taxon>
        <taxon>Ascomycota</taxon>
        <taxon>Pezizomycotina</taxon>
        <taxon>Eurotiomycetes</taxon>
        <taxon>Eurotiomycetidae</taxon>
        <taxon>Eurotiales</taxon>
        <taxon>Aspergillaceae</taxon>
        <taxon>Penicillium</taxon>
    </lineage>
</organism>
<feature type="compositionally biased region" description="Low complexity" evidence="1">
    <location>
        <begin position="51"/>
        <end position="60"/>
    </location>
</feature>
<sequence>MADNNTSLSLIEELGFAPSEHQFLLRLLSSDPFSELSPTDLETSHTQSLPLRSSNLASDLSSTSLRQDIYSFTKRPVLANVHTRGSHESSEGRQTSQYAEEWTSLIAADSDSLISELYHQPLQDNEAPHPEAPQLPPNPGTFENDVRPGSAEPTSSSIYSGESGEPPDSFDVRSEAPDQGDCEVSHYPRTLNRSGTFEELLESFPTPPAEQPENDVSRTSASYLEIVPQLIRRASSVTGSTA</sequence>
<dbReference type="RefSeq" id="XP_056520178.1">
    <property type="nucleotide sequence ID" value="XM_056666582.1"/>
</dbReference>
<dbReference type="EMBL" id="JAPQKL010000005">
    <property type="protein sequence ID" value="KAJ5129799.1"/>
    <property type="molecule type" value="Genomic_DNA"/>
</dbReference>